<evidence type="ECO:0000256" key="7">
    <source>
        <dbReference type="ARBA" id="ARBA00022759"/>
    </source>
</evidence>
<evidence type="ECO:0000256" key="10">
    <source>
        <dbReference type="ARBA" id="ARBA00022833"/>
    </source>
</evidence>
<comment type="similarity">
    <text evidence="2 14">Belongs to the ANKZF1/VMS1 family.</text>
</comment>
<evidence type="ECO:0000313" key="18">
    <source>
        <dbReference type="Proteomes" id="UP001445076"/>
    </source>
</evidence>
<dbReference type="GO" id="GO:0004519">
    <property type="term" value="F:endonuclease activity"/>
    <property type="evidence" value="ECO:0007669"/>
    <property type="project" value="UniProtKB-KW"/>
</dbReference>
<evidence type="ECO:0000256" key="2">
    <source>
        <dbReference type="ARBA" id="ARBA00009262"/>
    </source>
</evidence>
<keyword evidence="18" id="KW-1185">Reference proteome</keyword>
<evidence type="ECO:0000256" key="14">
    <source>
        <dbReference type="PROSITE-ProRule" id="PRU01389"/>
    </source>
</evidence>
<dbReference type="SUPFAM" id="SSF48403">
    <property type="entry name" value="Ankyrin repeat"/>
    <property type="match status" value="1"/>
</dbReference>
<dbReference type="EMBL" id="JARKIK010000041">
    <property type="protein sequence ID" value="KAK8737909.1"/>
    <property type="molecule type" value="Genomic_DNA"/>
</dbReference>
<evidence type="ECO:0000259" key="16">
    <source>
        <dbReference type="PROSITE" id="PS52044"/>
    </source>
</evidence>
<dbReference type="GO" id="GO:0005737">
    <property type="term" value="C:cytoplasm"/>
    <property type="evidence" value="ECO:0007669"/>
    <property type="project" value="UniProtKB-SubCell"/>
</dbReference>
<evidence type="ECO:0000256" key="1">
    <source>
        <dbReference type="ARBA" id="ARBA00004496"/>
    </source>
</evidence>
<dbReference type="PROSITE" id="PS50297">
    <property type="entry name" value="ANK_REP_REGION"/>
    <property type="match status" value="1"/>
</dbReference>
<evidence type="ECO:0000256" key="6">
    <source>
        <dbReference type="ARBA" id="ARBA00022737"/>
    </source>
</evidence>
<evidence type="ECO:0000256" key="8">
    <source>
        <dbReference type="ARBA" id="ARBA00022771"/>
    </source>
</evidence>
<proteinExistence type="inferred from homology"/>
<feature type="repeat" description="ANK" evidence="13">
    <location>
        <begin position="524"/>
        <end position="556"/>
    </location>
</feature>
<name>A0AAW0XIQ2_CHEQU</name>
<comment type="domain">
    <text evidence="14">The VLRF1 domain mediates binding to the 60S ribosomal subunit.</text>
</comment>
<dbReference type="PROSITE" id="PS50088">
    <property type="entry name" value="ANK_REPEAT"/>
    <property type="match status" value="1"/>
</dbReference>
<dbReference type="Gene3D" id="1.25.40.20">
    <property type="entry name" value="Ankyrin repeat-containing domain"/>
    <property type="match status" value="1"/>
</dbReference>
<keyword evidence="11 13" id="KW-0040">ANK repeat</keyword>
<keyword evidence="12" id="KW-0175">Coiled coil</keyword>
<sequence length="711" mass="81695">MVLKQIHRISLWEKDMVAPILAGIRLAPGSAEYEEVSTQPSSSPSKEHCSLGLPEFRQSLPITVKEMRCSYCQTAFSDRQEQVNHYRLDWHRRNLQRSIQGKSPLTEEQFLNESSDVSSISGSEDSSNEDDDDDNIKGNESSNQILKRQARLFLLNADGNVISLFRNILFSAKCVMDGELDVVQRVQAAPRRQNWAVILLGGGHFAAAIFRGNEVVIHKTFHNYTVRAKQGGSQSSKDNQSATAHLKSSGSSLRRYNEQSQRQHIQELLESWKTHLTKCDLIFYHAKHHNRMTLFGGKKPILDNKDERLRNIPFATRRAKFSEVKRVFGLLSEILVHGTEEEFRTMVKDSLIGEIKPNVKKKKGNVNKPEKKPKSMRKFFANDRQSSDDEMELEGDDDMELVTSLCTLSTSELGGPDSSFKRTKNRKFVERQVRENTKIKDKQRNTKMPTTSSELNKEGYHLNTRVWDVVYTACKTGNVEYLKLALKIPSYNKTQDGALPDEIMDLIECTEIPSNLSCITLGRKSRTMLHVAAENGQKEIVWWLLENGCDPSVADADKIVPFDTASDKDTRNQFRRFMAQYPDKFDYKKAKVPSPLTPEHEAQQAAKLAERRKAQRQVKLERQKEKKLKERETMREEEEMRRFLALSDREKRALAAERRFLQQQGKAGEQRPCLLRCFMCALDITGMVPFEYNENKFCSTKCVKEHRMKKS</sequence>
<dbReference type="Pfam" id="PF12796">
    <property type="entry name" value="Ank_2"/>
    <property type="match status" value="1"/>
</dbReference>
<dbReference type="PROSITE" id="PS00028">
    <property type="entry name" value="ZINC_FINGER_C2H2_1"/>
    <property type="match status" value="1"/>
</dbReference>
<feature type="region of interest" description="Disordered" evidence="15">
    <location>
        <begin position="610"/>
        <end position="633"/>
    </location>
</feature>
<dbReference type="InterPro" id="IPR041540">
    <property type="entry name" value="VATC"/>
</dbReference>
<dbReference type="GO" id="GO:0008270">
    <property type="term" value="F:zinc ion binding"/>
    <property type="evidence" value="ECO:0007669"/>
    <property type="project" value="UniProtKB-KW"/>
</dbReference>
<dbReference type="AlphaFoldDB" id="A0AAW0XIQ2"/>
<organism evidence="17 18">
    <name type="scientific">Cherax quadricarinatus</name>
    <name type="common">Australian red claw crayfish</name>
    <dbReference type="NCBI Taxonomy" id="27406"/>
    <lineage>
        <taxon>Eukaryota</taxon>
        <taxon>Metazoa</taxon>
        <taxon>Ecdysozoa</taxon>
        <taxon>Arthropoda</taxon>
        <taxon>Crustacea</taxon>
        <taxon>Multicrustacea</taxon>
        <taxon>Malacostraca</taxon>
        <taxon>Eumalacostraca</taxon>
        <taxon>Eucarida</taxon>
        <taxon>Decapoda</taxon>
        <taxon>Pleocyemata</taxon>
        <taxon>Astacidea</taxon>
        <taxon>Parastacoidea</taxon>
        <taxon>Parastacidae</taxon>
        <taxon>Cherax</taxon>
    </lineage>
</organism>
<keyword evidence="5" id="KW-0479">Metal-binding</keyword>
<feature type="active site" evidence="14">
    <location>
        <position position="234"/>
    </location>
</feature>
<dbReference type="Pfam" id="PF18826">
    <property type="entry name" value="bVLRF1"/>
    <property type="match status" value="1"/>
</dbReference>
<reference evidence="17 18" key="1">
    <citation type="journal article" date="2024" name="BMC Genomics">
        <title>Genome assembly of redclaw crayfish (Cherax quadricarinatus) provides insights into its immune adaptation and hypoxia tolerance.</title>
        <authorList>
            <person name="Liu Z."/>
            <person name="Zheng J."/>
            <person name="Li H."/>
            <person name="Fang K."/>
            <person name="Wang S."/>
            <person name="He J."/>
            <person name="Zhou D."/>
            <person name="Weng S."/>
            <person name="Chi M."/>
            <person name="Gu Z."/>
            <person name="He J."/>
            <person name="Li F."/>
            <person name="Wang M."/>
        </authorList>
    </citation>
    <scope>NUCLEOTIDE SEQUENCE [LARGE SCALE GENOMIC DNA]</scope>
    <source>
        <strain evidence="17">ZL_2023a</strain>
    </source>
</reference>
<protein>
    <recommendedName>
        <fullName evidence="16">VLRF1 domain-containing protein</fullName>
    </recommendedName>
</protein>
<keyword evidence="8" id="KW-0863">Zinc-finger</keyword>
<dbReference type="PANTHER" id="PTHR16036:SF2">
    <property type="entry name" value="TRNA ENDONUCLEASE ANKZF1"/>
    <property type="match status" value="1"/>
</dbReference>
<keyword evidence="9 14" id="KW-0378">Hydrolase</keyword>
<dbReference type="SMART" id="SM00248">
    <property type="entry name" value="ANK"/>
    <property type="match status" value="2"/>
</dbReference>
<feature type="region of interest" description="Disordered" evidence="15">
    <location>
        <begin position="228"/>
        <end position="257"/>
    </location>
</feature>
<evidence type="ECO:0000256" key="4">
    <source>
        <dbReference type="ARBA" id="ARBA00022722"/>
    </source>
</evidence>
<evidence type="ECO:0000256" key="15">
    <source>
        <dbReference type="SAM" id="MobiDB-lite"/>
    </source>
</evidence>
<dbReference type="GO" id="GO:0016787">
    <property type="term" value="F:hydrolase activity"/>
    <property type="evidence" value="ECO:0007669"/>
    <property type="project" value="UniProtKB-KW"/>
</dbReference>
<evidence type="ECO:0000256" key="5">
    <source>
        <dbReference type="ARBA" id="ARBA00022723"/>
    </source>
</evidence>
<keyword evidence="4 14" id="KW-0540">Nuclease</keyword>
<keyword evidence="6" id="KW-0677">Repeat</keyword>
<keyword evidence="7 14" id="KW-0255">Endonuclease</keyword>
<gene>
    <name evidence="17" type="ORF">OTU49_004297</name>
</gene>
<evidence type="ECO:0000256" key="3">
    <source>
        <dbReference type="ARBA" id="ARBA00022490"/>
    </source>
</evidence>
<dbReference type="GO" id="GO:0036503">
    <property type="term" value="P:ERAD pathway"/>
    <property type="evidence" value="ECO:0007669"/>
    <property type="project" value="TreeGrafter"/>
</dbReference>
<evidence type="ECO:0000313" key="17">
    <source>
        <dbReference type="EMBL" id="KAK8737909.1"/>
    </source>
</evidence>
<evidence type="ECO:0000256" key="12">
    <source>
        <dbReference type="ARBA" id="ARBA00023054"/>
    </source>
</evidence>
<feature type="region of interest" description="Disordered" evidence="15">
    <location>
        <begin position="361"/>
        <end position="393"/>
    </location>
</feature>
<feature type="region of interest" description="Disordered" evidence="15">
    <location>
        <begin position="105"/>
        <end position="141"/>
    </location>
</feature>
<evidence type="ECO:0000256" key="9">
    <source>
        <dbReference type="ARBA" id="ARBA00022801"/>
    </source>
</evidence>
<accession>A0AAW0XIQ2</accession>
<comment type="subcellular location">
    <subcellularLocation>
        <location evidence="1">Cytoplasm</location>
    </subcellularLocation>
</comment>
<dbReference type="InterPro" id="IPR002110">
    <property type="entry name" value="Ankyrin_rpt"/>
</dbReference>
<evidence type="ECO:0000256" key="11">
    <source>
        <dbReference type="ARBA" id="ARBA00023043"/>
    </source>
</evidence>
<dbReference type="InterPro" id="IPR036770">
    <property type="entry name" value="Ankyrin_rpt-contain_sf"/>
</dbReference>
<feature type="domain" description="VLRF1" evidence="16">
    <location>
        <begin position="191"/>
        <end position="334"/>
    </location>
</feature>
<feature type="compositionally biased region" description="Polar residues" evidence="15">
    <location>
        <begin position="231"/>
        <end position="257"/>
    </location>
</feature>
<dbReference type="Pfam" id="PF18716">
    <property type="entry name" value="VATC"/>
    <property type="match status" value="1"/>
</dbReference>
<keyword evidence="10" id="KW-0862">Zinc</keyword>
<dbReference type="PANTHER" id="PTHR16036">
    <property type="entry name" value="ANKYRIN REPEAT AND ZINC FINGER DOMAIN-CONTAINING PROTEIN 1"/>
    <property type="match status" value="1"/>
</dbReference>
<dbReference type="InterPro" id="IPR041175">
    <property type="entry name" value="VLRF1/Vms1"/>
</dbReference>
<dbReference type="PROSITE" id="PS52044">
    <property type="entry name" value="VLRF1"/>
    <property type="match status" value="1"/>
</dbReference>
<dbReference type="InterPro" id="IPR047139">
    <property type="entry name" value="ANKZ1/VMS1"/>
</dbReference>
<dbReference type="InterPro" id="IPR013087">
    <property type="entry name" value="Znf_C2H2_type"/>
</dbReference>
<evidence type="ECO:0000256" key="13">
    <source>
        <dbReference type="PROSITE-ProRule" id="PRU00023"/>
    </source>
</evidence>
<comment type="caution">
    <text evidence="17">The sequence shown here is derived from an EMBL/GenBank/DDBJ whole genome shotgun (WGS) entry which is preliminary data.</text>
</comment>
<feature type="compositionally biased region" description="Low complexity" evidence="15">
    <location>
        <begin position="112"/>
        <end position="125"/>
    </location>
</feature>
<dbReference type="Proteomes" id="UP001445076">
    <property type="component" value="Unassembled WGS sequence"/>
</dbReference>
<keyword evidence="3 14" id="KW-0963">Cytoplasm</keyword>